<dbReference type="GO" id="GO:0008483">
    <property type="term" value="F:transaminase activity"/>
    <property type="evidence" value="ECO:0007669"/>
    <property type="project" value="UniProtKB-KW"/>
</dbReference>
<dbReference type="Gene3D" id="3.90.1150.10">
    <property type="entry name" value="Aspartate Aminotransferase, domain 1"/>
    <property type="match status" value="1"/>
</dbReference>
<name>A0A919RGA0_9ACTN</name>
<dbReference type="PANTHER" id="PTHR42790">
    <property type="entry name" value="AMINOTRANSFERASE"/>
    <property type="match status" value="1"/>
</dbReference>
<dbReference type="InterPro" id="IPR015424">
    <property type="entry name" value="PyrdxlP-dep_Trfase"/>
</dbReference>
<keyword evidence="7" id="KW-1185">Reference proteome</keyword>
<protein>
    <submittedName>
        <fullName evidence="6">Aminotransferase</fullName>
    </submittedName>
</protein>
<evidence type="ECO:0000313" key="7">
    <source>
        <dbReference type="Proteomes" id="UP000606172"/>
    </source>
</evidence>
<dbReference type="AlphaFoldDB" id="A0A919RGA0"/>
<dbReference type="InterPro" id="IPR015422">
    <property type="entry name" value="PyrdxlP-dep_Trfase_small"/>
</dbReference>
<evidence type="ECO:0000259" key="5">
    <source>
        <dbReference type="Pfam" id="PF00155"/>
    </source>
</evidence>
<dbReference type="GO" id="GO:0030170">
    <property type="term" value="F:pyridoxal phosphate binding"/>
    <property type="evidence" value="ECO:0007669"/>
    <property type="project" value="InterPro"/>
</dbReference>
<keyword evidence="4" id="KW-0663">Pyridoxal phosphate</keyword>
<dbReference type="GO" id="GO:1901605">
    <property type="term" value="P:alpha-amino acid metabolic process"/>
    <property type="evidence" value="ECO:0007669"/>
    <property type="project" value="TreeGrafter"/>
</dbReference>
<dbReference type="Pfam" id="PF00155">
    <property type="entry name" value="Aminotran_1_2"/>
    <property type="match status" value="1"/>
</dbReference>
<dbReference type="InterPro" id="IPR015421">
    <property type="entry name" value="PyrdxlP-dep_Trfase_major"/>
</dbReference>
<organism evidence="6 7">
    <name type="scientific">Sinosporangium siamense</name>
    <dbReference type="NCBI Taxonomy" id="1367973"/>
    <lineage>
        <taxon>Bacteria</taxon>
        <taxon>Bacillati</taxon>
        <taxon>Actinomycetota</taxon>
        <taxon>Actinomycetes</taxon>
        <taxon>Streptosporangiales</taxon>
        <taxon>Streptosporangiaceae</taxon>
        <taxon>Sinosporangium</taxon>
    </lineage>
</organism>
<gene>
    <name evidence="6" type="ORF">Ssi02_30780</name>
</gene>
<comment type="cofactor">
    <cofactor evidence="1">
        <name>pyridoxal 5'-phosphate</name>
        <dbReference type="ChEBI" id="CHEBI:597326"/>
    </cofactor>
</comment>
<dbReference type="InterPro" id="IPR004839">
    <property type="entry name" value="Aminotransferase_I/II_large"/>
</dbReference>
<evidence type="ECO:0000256" key="2">
    <source>
        <dbReference type="ARBA" id="ARBA00022576"/>
    </source>
</evidence>
<accession>A0A919RGA0</accession>
<evidence type="ECO:0000256" key="4">
    <source>
        <dbReference type="ARBA" id="ARBA00022898"/>
    </source>
</evidence>
<dbReference type="Proteomes" id="UP000606172">
    <property type="component" value="Unassembled WGS sequence"/>
</dbReference>
<keyword evidence="2 6" id="KW-0032">Aminotransferase</keyword>
<dbReference type="CDD" id="cd00609">
    <property type="entry name" value="AAT_like"/>
    <property type="match status" value="1"/>
</dbReference>
<proteinExistence type="predicted"/>
<evidence type="ECO:0000256" key="3">
    <source>
        <dbReference type="ARBA" id="ARBA00022679"/>
    </source>
</evidence>
<feature type="domain" description="Aminotransferase class I/classII large" evidence="5">
    <location>
        <begin position="49"/>
        <end position="420"/>
    </location>
</feature>
<sequence length="437" mass="47706">MRLDHSTLHGSLQDPVLGSIGFLNVVMSRYPDAVSFAPGAPHPVFFEELDTNRYTGRFLRYLVEEEGHKPEKARRMLYEYGPSRGLITRLVADALRRDQGIAADENAVVVTVGAQEAMFLVLRALFRSPEDVLAVANPSYVGITGAARLLDIDLVAVDETPHGIDLDALEAECQAARRAGRRVRACYVAPDFSNPGGSRMTLDIRRRLLRLAELEDFLVVEDNAYGFTAAADAARPSLKALDRDRRVVYIGTFAKVCFPGARVGYVVADQVVGSPGAGDRPFAEELAAVKNMVTVNTSPLCQAVIGGMLLEHACSLADLSRRKADLYQRNLACLADALDRRLGRELPGGIAWNRPEGGFFIRVTLPVPVDDALLETSAAKYGVLWTPMSHFYLGNAGDFQLRLSCSYLDPEQIETGVRRLAAFLRHETGGWNGSAAG</sequence>
<dbReference type="Gene3D" id="3.40.640.10">
    <property type="entry name" value="Type I PLP-dependent aspartate aminotransferase-like (Major domain)"/>
    <property type="match status" value="1"/>
</dbReference>
<dbReference type="SUPFAM" id="SSF53383">
    <property type="entry name" value="PLP-dependent transferases"/>
    <property type="match status" value="1"/>
</dbReference>
<dbReference type="InterPro" id="IPR050859">
    <property type="entry name" value="Class-I_PLP-dep_aminotransf"/>
</dbReference>
<dbReference type="PANTHER" id="PTHR42790:SF19">
    <property type="entry name" value="KYNURENINE_ALPHA-AMINOADIPATE AMINOTRANSFERASE, MITOCHONDRIAL"/>
    <property type="match status" value="1"/>
</dbReference>
<comment type="caution">
    <text evidence="6">The sequence shown here is derived from an EMBL/GenBank/DDBJ whole genome shotgun (WGS) entry which is preliminary data.</text>
</comment>
<keyword evidence="3" id="KW-0808">Transferase</keyword>
<evidence type="ECO:0000256" key="1">
    <source>
        <dbReference type="ARBA" id="ARBA00001933"/>
    </source>
</evidence>
<reference evidence="6" key="1">
    <citation type="submission" date="2021-01" db="EMBL/GenBank/DDBJ databases">
        <title>Whole genome shotgun sequence of Sinosporangium siamense NBRC 109515.</title>
        <authorList>
            <person name="Komaki H."/>
            <person name="Tamura T."/>
        </authorList>
    </citation>
    <scope>NUCLEOTIDE SEQUENCE</scope>
    <source>
        <strain evidence="6">NBRC 109515</strain>
    </source>
</reference>
<dbReference type="EMBL" id="BOOW01000018">
    <property type="protein sequence ID" value="GII92847.1"/>
    <property type="molecule type" value="Genomic_DNA"/>
</dbReference>
<evidence type="ECO:0000313" key="6">
    <source>
        <dbReference type="EMBL" id="GII92847.1"/>
    </source>
</evidence>